<feature type="region of interest" description="Disordered" evidence="1">
    <location>
        <begin position="20"/>
        <end position="79"/>
    </location>
</feature>
<reference evidence="2" key="1">
    <citation type="submission" date="2021-10" db="EMBL/GenBank/DDBJ databases">
        <title>Melipona bicolor Genome sequencing and assembly.</title>
        <authorList>
            <person name="Araujo N.S."/>
            <person name="Arias M.C."/>
        </authorList>
    </citation>
    <scope>NUCLEOTIDE SEQUENCE</scope>
    <source>
        <strain evidence="2">USP_2M_L1-L4_2017</strain>
        <tissue evidence="2">Whole body</tissue>
    </source>
</reference>
<proteinExistence type="predicted"/>
<comment type="caution">
    <text evidence="2">The sequence shown here is derived from an EMBL/GenBank/DDBJ whole genome shotgun (WGS) entry which is preliminary data.</text>
</comment>
<dbReference type="AlphaFoldDB" id="A0AA40G642"/>
<name>A0AA40G642_9HYME</name>
<evidence type="ECO:0000256" key="1">
    <source>
        <dbReference type="SAM" id="MobiDB-lite"/>
    </source>
</evidence>
<sequence length="79" mass="9262">MASTRWIPYLRTNKREIGLTAQRETGSGRWEHELRRAAEEDEQTDKSIERSEEEGEARRLERREWRGDATKESGAKGMV</sequence>
<feature type="compositionally biased region" description="Basic and acidic residues" evidence="1">
    <location>
        <begin position="29"/>
        <end position="79"/>
    </location>
</feature>
<evidence type="ECO:0000313" key="3">
    <source>
        <dbReference type="Proteomes" id="UP001177670"/>
    </source>
</evidence>
<dbReference type="Proteomes" id="UP001177670">
    <property type="component" value="Unassembled WGS sequence"/>
</dbReference>
<gene>
    <name evidence="2" type="ORF">K0M31_017844</name>
</gene>
<protein>
    <submittedName>
        <fullName evidence="2">Uncharacterized protein</fullName>
    </submittedName>
</protein>
<dbReference type="EMBL" id="JAHYIQ010000006">
    <property type="protein sequence ID" value="KAK1131558.1"/>
    <property type="molecule type" value="Genomic_DNA"/>
</dbReference>
<keyword evidence="3" id="KW-1185">Reference proteome</keyword>
<organism evidence="2 3">
    <name type="scientific">Melipona bicolor</name>
    <dbReference type="NCBI Taxonomy" id="60889"/>
    <lineage>
        <taxon>Eukaryota</taxon>
        <taxon>Metazoa</taxon>
        <taxon>Ecdysozoa</taxon>
        <taxon>Arthropoda</taxon>
        <taxon>Hexapoda</taxon>
        <taxon>Insecta</taxon>
        <taxon>Pterygota</taxon>
        <taxon>Neoptera</taxon>
        <taxon>Endopterygota</taxon>
        <taxon>Hymenoptera</taxon>
        <taxon>Apocrita</taxon>
        <taxon>Aculeata</taxon>
        <taxon>Apoidea</taxon>
        <taxon>Anthophila</taxon>
        <taxon>Apidae</taxon>
        <taxon>Melipona</taxon>
    </lineage>
</organism>
<evidence type="ECO:0000313" key="2">
    <source>
        <dbReference type="EMBL" id="KAK1131558.1"/>
    </source>
</evidence>
<accession>A0AA40G642</accession>